<sequence>MGLGCCAKKANKKILLKPEFKNQTPKRIFKRLAEALEKYVRVLFTNTQKNAEISLMTQREELVAWELSFHRTEGNVGSRKWENSSSLNKAWSCSGMVCVAG</sequence>
<dbReference type="AlphaFoldDB" id="A0A314UN43"/>
<evidence type="ECO:0000313" key="2">
    <source>
        <dbReference type="Proteomes" id="UP000250321"/>
    </source>
</evidence>
<reference evidence="1 2" key="1">
    <citation type="submission" date="2018-02" db="EMBL/GenBank/DDBJ databases">
        <title>Draft genome of wild Prunus yedoensis var. nudiflora.</title>
        <authorList>
            <person name="Baek S."/>
            <person name="Kim J.-H."/>
            <person name="Choi K."/>
            <person name="Kim G.-B."/>
            <person name="Cho A."/>
            <person name="Jang H."/>
            <person name="Shin C.-H."/>
            <person name="Yu H.-J."/>
            <person name="Mun J.-H."/>
        </authorList>
    </citation>
    <scope>NUCLEOTIDE SEQUENCE [LARGE SCALE GENOMIC DNA]</scope>
    <source>
        <strain evidence="2">cv. Jeju island</strain>
        <tissue evidence="1">Leaf</tissue>
    </source>
</reference>
<protein>
    <submittedName>
        <fullName evidence="1">Uncharacterized protein</fullName>
    </submittedName>
</protein>
<dbReference type="EMBL" id="PJQY01003363">
    <property type="protein sequence ID" value="PQM38082.1"/>
    <property type="molecule type" value="Genomic_DNA"/>
</dbReference>
<keyword evidence="2" id="KW-1185">Reference proteome</keyword>
<proteinExistence type="predicted"/>
<dbReference type="Proteomes" id="UP000250321">
    <property type="component" value="Unassembled WGS sequence"/>
</dbReference>
<gene>
    <name evidence="1" type="ORF">Pyn_16287</name>
</gene>
<evidence type="ECO:0000313" key="1">
    <source>
        <dbReference type="EMBL" id="PQM38082.1"/>
    </source>
</evidence>
<organism evidence="1 2">
    <name type="scientific">Prunus yedoensis var. nudiflora</name>
    <dbReference type="NCBI Taxonomy" id="2094558"/>
    <lineage>
        <taxon>Eukaryota</taxon>
        <taxon>Viridiplantae</taxon>
        <taxon>Streptophyta</taxon>
        <taxon>Embryophyta</taxon>
        <taxon>Tracheophyta</taxon>
        <taxon>Spermatophyta</taxon>
        <taxon>Magnoliopsida</taxon>
        <taxon>eudicotyledons</taxon>
        <taxon>Gunneridae</taxon>
        <taxon>Pentapetalae</taxon>
        <taxon>rosids</taxon>
        <taxon>fabids</taxon>
        <taxon>Rosales</taxon>
        <taxon>Rosaceae</taxon>
        <taxon>Amygdaloideae</taxon>
        <taxon>Amygdaleae</taxon>
        <taxon>Prunus</taxon>
    </lineage>
</organism>
<accession>A0A314UN43</accession>
<name>A0A314UN43_PRUYE</name>
<comment type="caution">
    <text evidence="1">The sequence shown here is derived from an EMBL/GenBank/DDBJ whole genome shotgun (WGS) entry which is preliminary data.</text>
</comment>